<dbReference type="InterPro" id="IPR024654">
    <property type="entry name" value="Calcineurin-like_PHP_lpxH"/>
</dbReference>
<sequence>VKLGLIADTHIPGTTKTLWPQVVEAFSEVEAILHAGDLWTVDVIDELTRLAPTHVATGNGDLELTDARLKETWQFQFDDVKVGLVHEFPTARRRSADYLMRRRDRLFRAPPPNVIIYGHTHYDEIHLVDELMCINPGSPTLPRNQDLRHGTIGFLEISGRRATATISQITDDGIETILEETIEFA</sequence>
<dbReference type="EMBL" id="UINC01000292">
    <property type="protein sequence ID" value="SUZ52753.1"/>
    <property type="molecule type" value="Genomic_DNA"/>
</dbReference>
<dbReference type="Gene3D" id="3.60.21.10">
    <property type="match status" value="1"/>
</dbReference>
<feature type="non-terminal residue" evidence="2">
    <location>
        <position position="1"/>
    </location>
</feature>
<name>A0A381NGV4_9ZZZZ</name>
<dbReference type="Pfam" id="PF12850">
    <property type="entry name" value="Metallophos_2"/>
    <property type="match status" value="1"/>
</dbReference>
<reference evidence="2" key="1">
    <citation type="submission" date="2018-05" db="EMBL/GenBank/DDBJ databases">
        <authorList>
            <person name="Lanie J.A."/>
            <person name="Ng W.-L."/>
            <person name="Kazmierczak K.M."/>
            <person name="Andrzejewski T.M."/>
            <person name="Davidsen T.M."/>
            <person name="Wayne K.J."/>
            <person name="Tettelin H."/>
            <person name="Glass J.I."/>
            <person name="Rusch D."/>
            <person name="Podicherti R."/>
            <person name="Tsui H.-C.T."/>
            <person name="Winkler M.E."/>
        </authorList>
    </citation>
    <scope>NUCLEOTIDE SEQUENCE</scope>
</reference>
<dbReference type="SUPFAM" id="SSF56300">
    <property type="entry name" value="Metallo-dependent phosphatases"/>
    <property type="match status" value="1"/>
</dbReference>
<protein>
    <recommendedName>
        <fullName evidence="1">Calcineurin-like phosphoesterase domain-containing protein</fullName>
    </recommendedName>
</protein>
<dbReference type="InterPro" id="IPR029052">
    <property type="entry name" value="Metallo-depent_PP-like"/>
</dbReference>
<organism evidence="2">
    <name type="scientific">marine metagenome</name>
    <dbReference type="NCBI Taxonomy" id="408172"/>
    <lineage>
        <taxon>unclassified sequences</taxon>
        <taxon>metagenomes</taxon>
        <taxon>ecological metagenomes</taxon>
    </lineage>
</organism>
<evidence type="ECO:0000259" key="1">
    <source>
        <dbReference type="Pfam" id="PF12850"/>
    </source>
</evidence>
<dbReference type="AlphaFoldDB" id="A0A381NGV4"/>
<accession>A0A381NGV4</accession>
<dbReference type="PANTHER" id="PTHR11124">
    <property type="entry name" value="VACUOLAR SORTING PROTEIN VPS29"/>
    <property type="match status" value="1"/>
</dbReference>
<dbReference type="InterPro" id="IPR000979">
    <property type="entry name" value="Phosphodiesterase_MJ0936/Vps29"/>
</dbReference>
<evidence type="ECO:0000313" key="2">
    <source>
        <dbReference type="EMBL" id="SUZ52753.1"/>
    </source>
</evidence>
<gene>
    <name evidence="2" type="ORF">METZ01_LOCUS5607</name>
</gene>
<proteinExistence type="predicted"/>
<dbReference type="NCBIfam" id="TIGR00040">
    <property type="entry name" value="yfcE"/>
    <property type="match status" value="1"/>
</dbReference>
<feature type="domain" description="Calcineurin-like phosphoesterase" evidence="1">
    <location>
        <begin position="2"/>
        <end position="157"/>
    </location>
</feature>